<reference evidence="4 5" key="1">
    <citation type="submission" date="2017-06" db="EMBL/GenBank/DDBJ databases">
        <title>Draft genome sequence of a variant of Elsinoe murrayae.</title>
        <authorList>
            <person name="Cheng Q."/>
        </authorList>
    </citation>
    <scope>NUCLEOTIDE SEQUENCE [LARGE SCALE GENOMIC DNA]</scope>
    <source>
        <strain evidence="4 5">CQ-2017a</strain>
    </source>
</reference>
<dbReference type="STRING" id="2082308.A0A2K1QLT5"/>
<dbReference type="GO" id="GO:0005525">
    <property type="term" value="F:GTP binding"/>
    <property type="evidence" value="ECO:0007669"/>
    <property type="project" value="UniProtKB-KW"/>
</dbReference>
<dbReference type="EMBL" id="NKHZ01000060">
    <property type="protein sequence ID" value="PNS16117.1"/>
    <property type="molecule type" value="Genomic_DNA"/>
</dbReference>
<dbReference type="InterPro" id="IPR023179">
    <property type="entry name" value="GTP-bd_ortho_bundle_sf"/>
</dbReference>
<feature type="domain" description="G" evidence="3">
    <location>
        <begin position="135"/>
        <end position="210"/>
    </location>
</feature>
<dbReference type="InterPro" id="IPR027417">
    <property type="entry name" value="P-loop_NTPase"/>
</dbReference>
<dbReference type="SUPFAM" id="SSF52540">
    <property type="entry name" value="P-loop containing nucleoside triphosphate hydrolases"/>
    <property type="match status" value="1"/>
</dbReference>
<keyword evidence="2" id="KW-0342">GTP-binding</keyword>
<name>A0A2K1QLT5_9PEZI</name>
<dbReference type="GO" id="GO:0005739">
    <property type="term" value="C:mitochondrion"/>
    <property type="evidence" value="ECO:0007669"/>
    <property type="project" value="TreeGrafter"/>
</dbReference>
<evidence type="ECO:0000313" key="5">
    <source>
        <dbReference type="Proteomes" id="UP000243797"/>
    </source>
</evidence>
<dbReference type="PANTHER" id="PTHR45782:SF4">
    <property type="entry name" value="MITOCHONDRIAL RIBOSOME-ASSOCIATED GTPASE 1"/>
    <property type="match status" value="1"/>
</dbReference>
<evidence type="ECO:0000256" key="1">
    <source>
        <dbReference type="ARBA" id="ARBA00022741"/>
    </source>
</evidence>
<dbReference type="InParanoid" id="A0A2K1QLT5"/>
<dbReference type="Gene3D" id="1.10.1580.10">
    <property type="match status" value="1"/>
</dbReference>
<gene>
    <name evidence="4" type="ORF">CAC42_4518</name>
</gene>
<dbReference type="PRINTS" id="PR00326">
    <property type="entry name" value="GTP1OBG"/>
</dbReference>
<dbReference type="CDD" id="cd01856">
    <property type="entry name" value="YlqF"/>
    <property type="match status" value="1"/>
</dbReference>
<evidence type="ECO:0000256" key="2">
    <source>
        <dbReference type="ARBA" id="ARBA00023134"/>
    </source>
</evidence>
<dbReference type="GO" id="GO:0003924">
    <property type="term" value="F:GTPase activity"/>
    <property type="evidence" value="ECO:0007669"/>
    <property type="project" value="TreeGrafter"/>
</dbReference>
<proteinExistence type="predicted"/>
<dbReference type="AlphaFoldDB" id="A0A2K1QLT5"/>
<dbReference type="Proteomes" id="UP000243797">
    <property type="component" value="Unassembled WGS sequence"/>
</dbReference>
<sequence>MAGFNPRHAFPPPASLPKSYFLGHHRAGLTKMNSMLSQIDLIIECRDYRVPLSSTNPMFEQLLQGRPRLLVFTKRDLGASSPLTPSDQRRESLLTSRLPSPTIFTTPSSPTTISTLLTHIRTHASTRSSLTGSRLLVVGMPNVGKSTLLNSLRQAGMHKPKAARTGAQPGITRAVGTSVKIIPSADEAAASGKGTGVGAGVYLLDTPGVFVPYVPDAETMLKLSLVGCVKDGIVPLFTLADYLLYRVNLVDPGVYEQWCGPTNEVGDLLEGVARKTGRLGKGGVGDLEGAALWWVQRFRQGVLGRFVLDEVSEEALRRMGEREEVMSLSQARRKGRELRKRKEVAAT</sequence>
<dbReference type="GO" id="GO:0032543">
    <property type="term" value="P:mitochondrial translation"/>
    <property type="evidence" value="ECO:0007669"/>
    <property type="project" value="TreeGrafter"/>
</dbReference>
<organism evidence="4 5">
    <name type="scientific">Sphaceloma murrayae</name>
    <dbReference type="NCBI Taxonomy" id="2082308"/>
    <lineage>
        <taxon>Eukaryota</taxon>
        <taxon>Fungi</taxon>
        <taxon>Dikarya</taxon>
        <taxon>Ascomycota</taxon>
        <taxon>Pezizomycotina</taxon>
        <taxon>Dothideomycetes</taxon>
        <taxon>Dothideomycetidae</taxon>
        <taxon>Myriangiales</taxon>
        <taxon>Elsinoaceae</taxon>
        <taxon>Sphaceloma</taxon>
    </lineage>
</organism>
<dbReference type="FunCoup" id="A0A2K1QLT5">
    <property type="interactions" value="688"/>
</dbReference>
<accession>A0A2K1QLT5</accession>
<evidence type="ECO:0000313" key="4">
    <source>
        <dbReference type="EMBL" id="PNS16117.1"/>
    </source>
</evidence>
<dbReference type="Pfam" id="PF01926">
    <property type="entry name" value="MMR_HSR1"/>
    <property type="match status" value="1"/>
</dbReference>
<dbReference type="OrthoDB" id="269151at2759"/>
<dbReference type="InterPro" id="IPR006073">
    <property type="entry name" value="GTP-bd"/>
</dbReference>
<dbReference type="Gene3D" id="3.40.50.300">
    <property type="entry name" value="P-loop containing nucleotide triphosphate hydrolases"/>
    <property type="match status" value="1"/>
</dbReference>
<evidence type="ECO:0000259" key="3">
    <source>
        <dbReference type="Pfam" id="PF01926"/>
    </source>
</evidence>
<keyword evidence="1" id="KW-0547">Nucleotide-binding</keyword>
<protein>
    <submittedName>
        <fullName evidence="4">Mitochondrial GTPase 1</fullName>
    </submittedName>
</protein>
<comment type="caution">
    <text evidence="4">The sequence shown here is derived from an EMBL/GenBank/DDBJ whole genome shotgun (WGS) entry which is preliminary data.</text>
</comment>
<keyword evidence="5" id="KW-1185">Reference proteome</keyword>
<dbReference type="PANTHER" id="PTHR45782">
    <property type="entry name" value="MITOCHONDRIAL RIBOSOME-ASSOCIATED GTPASE 1"/>
    <property type="match status" value="1"/>
</dbReference>